<dbReference type="Gene3D" id="3.30.420.340">
    <property type="entry name" value="UvrC, RNAse H endonuclease domain"/>
    <property type="match status" value="1"/>
</dbReference>
<dbReference type="EMBL" id="WMEQ01000007">
    <property type="protein sequence ID" value="MYL34193.1"/>
    <property type="molecule type" value="Genomic_DNA"/>
</dbReference>
<evidence type="ECO:0000256" key="3">
    <source>
        <dbReference type="ARBA" id="ARBA00022769"/>
    </source>
</evidence>
<evidence type="ECO:0000313" key="11">
    <source>
        <dbReference type="EMBL" id="MYL34193.1"/>
    </source>
</evidence>
<evidence type="ECO:0000259" key="9">
    <source>
        <dbReference type="PROSITE" id="PS50164"/>
    </source>
</evidence>
<dbReference type="PROSITE" id="PS50165">
    <property type="entry name" value="UVRC"/>
    <property type="match status" value="1"/>
</dbReference>
<proteinExistence type="inferred from homology"/>
<dbReference type="HAMAP" id="MF_00203">
    <property type="entry name" value="UvrC"/>
    <property type="match status" value="1"/>
</dbReference>
<keyword evidence="6 7" id="KW-0742">SOS response</keyword>
<keyword evidence="3 7" id="KW-0228">DNA excision</keyword>
<keyword evidence="5 7" id="KW-0234">DNA repair</keyword>
<dbReference type="GO" id="GO:0009380">
    <property type="term" value="C:excinuclease repair complex"/>
    <property type="evidence" value="ECO:0007669"/>
    <property type="project" value="InterPro"/>
</dbReference>
<dbReference type="CDD" id="cd10434">
    <property type="entry name" value="GIY-YIG_UvrC_Cho"/>
    <property type="match status" value="1"/>
</dbReference>
<dbReference type="Proteomes" id="UP000468638">
    <property type="component" value="Unassembled WGS sequence"/>
</dbReference>
<organism evidence="11 12">
    <name type="scientific">Pontibacillus yanchengensis</name>
    <dbReference type="NCBI Taxonomy" id="462910"/>
    <lineage>
        <taxon>Bacteria</taxon>
        <taxon>Bacillati</taxon>
        <taxon>Bacillota</taxon>
        <taxon>Bacilli</taxon>
        <taxon>Bacillales</taxon>
        <taxon>Bacillaceae</taxon>
        <taxon>Pontibacillus</taxon>
    </lineage>
</organism>
<dbReference type="NCBIfam" id="TIGR00194">
    <property type="entry name" value="uvrC"/>
    <property type="match status" value="1"/>
</dbReference>
<dbReference type="GO" id="GO:0006289">
    <property type="term" value="P:nucleotide-excision repair"/>
    <property type="evidence" value="ECO:0007669"/>
    <property type="project" value="UniProtKB-UniRule"/>
</dbReference>
<reference evidence="11 12" key="1">
    <citation type="submission" date="2019-11" db="EMBL/GenBank/DDBJ databases">
        <title>Genome sequences of 17 halophilic strains isolated from different environments.</title>
        <authorList>
            <person name="Furrow R.E."/>
        </authorList>
    </citation>
    <scope>NUCLEOTIDE SEQUENCE [LARGE SCALE GENOMIC DNA]</scope>
    <source>
        <strain evidence="11 12">22514_16_FS</strain>
    </source>
</reference>
<dbReference type="PROSITE" id="PS50151">
    <property type="entry name" value="UVR"/>
    <property type="match status" value="1"/>
</dbReference>
<dbReference type="InterPro" id="IPR000305">
    <property type="entry name" value="GIY-YIG_endonuc"/>
</dbReference>
<dbReference type="PANTHER" id="PTHR30562">
    <property type="entry name" value="UVRC/OXIDOREDUCTASE"/>
    <property type="match status" value="1"/>
</dbReference>
<dbReference type="Pfam" id="PF08459">
    <property type="entry name" value="UvrC_RNaseH_dom"/>
    <property type="match status" value="1"/>
</dbReference>
<dbReference type="FunFam" id="3.30.420.340:FF:000002">
    <property type="entry name" value="UvrABC system protein C"/>
    <property type="match status" value="1"/>
</dbReference>
<evidence type="ECO:0000259" key="8">
    <source>
        <dbReference type="PROSITE" id="PS50151"/>
    </source>
</evidence>
<dbReference type="InterPro" id="IPR035901">
    <property type="entry name" value="GIY-YIG_endonuc_sf"/>
</dbReference>
<dbReference type="NCBIfam" id="NF001824">
    <property type="entry name" value="PRK00558.1-5"/>
    <property type="match status" value="1"/>
</dbReference>
<name>A0A6I5A1E0_9BACI</name>
<keyword evidence="4 7" id="KW-0267">Excision nuclease</keyword>
<accession>A0A6I5A1E0</accession>
<dbReference type="SUPFAM" id="SSF47781">
    <property type="entry name" value="RuvA domain 2-like"/>
    <property type="match status" value="1"/>
</dbReference>
<dbReference type="InterPro" id="IPR004791">
    <property type="entry name" value="UvrC"/>
</dbReference>
<evidence type="ECO:0000256" key="6">
    <source>
        <dbReference type="ARBA" id="ARBA00023236"/>
    </source>
</evidence>
<keyword evidence="1 7" id="KW-0963">Cytoplasm</keyword>
<dbReference type="InterPro" id="IPR038476">
    <property type="entry name" value="UvrC_RNase_H_dom_sf"/>
</dbReference>
<dbReference type="Pfam" id="PF22920">
    <property type="entry name" value="UvrC_RNaseH"/>
    <property type="match status" value="1"/>
</dbReference>
<dbReference type="Gene3D" id="4.10.860.10">
    <property type="entry name" value="UVR domain"/>
    <property type="match status" value="1"/>
</dbReference>
<dbReference type="AlphaFoldDB" id="A0A6I5A1E0"/>
<dbReference type="GO" id="GO:0005737">
    <property type="term" value="C:cytoplasm"/>
    <property type="evidence" value="ECO:0007669"/>
    <property type="project" value="UniProtKB-SubCell"/>
</dbReference>
<comment type="similarity">
    <text evidence="7">Belongs to the UvrC family.</text>
</comment>
<evidence type="ECO:0000256" key="7">
    <source>
        <dbReference type="HAMAP-Rule" id="MF_00203"/>
    </source>
</evidence>
<comment type="subcellular location">
    <subcellularLocation>
        <location evidence="7">Cytoplasm</location>
    </subcellularLocation>
</comment>
<evidence type="ECO:0000256" key="2">
    <source>
        <dbReference type="ARBA" id="ARBA00022763"/>
    </source>
</evidence>
<evidence type="ECO:0000256" key="4">
    <source>
        <dbReference type="ARBA" id="ARBA00022881"/>
    </source>
</evidence>
<evidence type="ECO:0000259" key="10">
    <source>
        <dbReference type="PROSITE" id="PS50165"/>
    </source>
</evidence>
<comment type="function">
    <text evidence="7">The UvrABC repair system catalyzes the recognition and processing of DNA lesions. UvrC both incises the 5' and 3' sides of the lesion. The N-terminal half is responsible for the 3' incision and the C-terminal half is responsible for the 5' incision.</text>
</comment>
<evidence type="ECO:0000313" key="12">
    <source>
        <dbReference type="Proteomes" id="UP000468638"/>
    </source>
</evidence>
<dbReference type="GO" id="GO:0009381">
    <property type="term" value="F:excinuclease ABC activity"/>
    <property type="evidence" value="ECO:0007669"/>
    <property type="project" value="UniProtKB-UniRule"/>
</dbReference>
<dbReference type="GO" id="GO:0003677">
    <property type="term" value="F:DNA binding"/>
    <property type="evidence" value="ECO:0007669"/>
    <property type="project" value="UniProtKB-UniRule"/>
</dbReference>
<dbReference type="Gene3D" id="3.40.1440.10">
    <property type="entry name" value="GIY-YIG endonuclease"/>
    <property type="match status" value="1"/>
</dbReference>
<dbReference type="InterPro" id="IPR036876">
    <property type="entry name" value="UVR_dom_sf"/>
</dbReference>
<dbReference type="Gene3D" id="1.10.150.20">
    <property type="entry name" value="5' to 3' exonuclease, C-terminal subdomain"/>
    <property type="match status" value="1"/>
</dbReference>
<feature type="domain" description="UVR" evidence="8">
    <location>
        <begin position="196"/>
        <end position="231"/>
    </location>
</feature>
<feature type="domain" description="GIY-YIG" evidence="9">
    <location>
        <begin position="14"/>
        <end position="91"/>
    </location>
</feature>
<dbReference type="SMART" id="SM00465">
    <property type="entry name" value="GIYc"/>
    <property type="match status" value="1"/>
</dbReference>
<dbReference type="GO" id="GO:0009432">
    <property type="term" value="P:SOS response"/>
    <property type="evidence" value="ECO:0007669"/>
    <property type="project" value="UniProtKB-UniRule"/>
</dbReference>
<protein>
    <recommendedName>
        <fullName evidence="7">UvrABC system protein C</fullName>
        <shortName evidence="7">Protein UvrC</shortName>
    </recommendedName>
    <alternativeName>
        <fullName evidence="7">Excinuclease ABC subunit C</fullName>
    </alternativeName>
</protein>
<dbReference type="SUPFAM" id="SSF82771">
    <property type="entry name" value="GIY-YIG endonuclease"/>
    <property type="match status" value="1"/>
</dbReference>
<dbReference type="InterPro" id="IPR010994">
    <property type="entry name" value="RuvA_2-like"/>
</dbReference>
<dbReference type="PANTHER" id="PTHR30562:SF1">
    <property type="entry name" value="UVRABC SYSTEM PROTEIN C"/>
    <property type="match status" value="1"/>
</dbReference>
<dbReference type="SUPFAM" id="SSF46600">
    <property type="entry name" value="C-terminal UvrC-binding domain of UvrB"/>
    <property type="match status" value="1"/>
</dbReference>
<dbReference type="Pfam" id="PF02151">
    <property type="entry name" value="UVR"/>
    <property type="match status" value="1"/>
</dbReference>
<feature type="domain" description="UvrC family homology region profile" evidence="10">
    <location>
        <begin position="247"/>
        <end position="466"/>
    </location>
</feature>
<keyword evidence="2 7" id="KW-0227">DNA damage</keyword>
<dbReference type="FunFam" id="3.40.1440.10:FF:000001">
    <property type="entry name" value="UvrABC system protein C"/>
    <property type="match status" value="1"/>
</dbReference>
<dbReference type="PROSITE" id="PS50164">
    <property type="entry name" value="GIY_YIG"/>
    <property type="match status" value="1"/>
</dbReference>
<gene>
    <name evidence="7 11" type="primary">uvrC</name>
    <name evidence="11" type="ORF">GLW05_11345</name>
</gene>
<evidence type="ECO:0000256" key="1">
    <source>
        <dbReference type="ARBA" id="ARBA00022490"/>
    </source>
</evidence>
<sequence length="600" mass="69778">MHDNIKEKLAVLPDQPGCYLYKDKHGTVIYVGKSKVLKNRVRSYFTGANDAKTQRLVQEIMDFEYIVTTSELEALILEMNLIKKYDPKYNVLLKDDKTYPYLKITSEKHPKLIVTRNIKKDKGKYFGPYPNVIAARETKRLLDRLYPLRKCNTMPDRVCLYYHMNQCLGPCEFTVTQEQNQNIVNEITKFLNGGHKEIKEELKTKMYQASEGMDFERAKELRDQMQHIDSVMEQQKMTLNDQVNRDVFGYSYNKGWMCVQVFFVRQGKLIERDVSIFPFFDDAEETFLSFIGRFYLHKNHPKPKQVLVPVGADKEMLKELLEVDVHIPMRGRKKELVELAQKNAQIALDEKFSLIEQNEERTIKAVEDLGEKLHIETPHRIEAFDNSNIQGADPVSAMVVFTDGKPDKKEYRKYKIRDVQGPDDYDTMREVIRRRYKRVIKEGLPLPDLILVDGGKGQMTAAQEVLENELGLDIPLCGLAKDDKHRTSELLYGDPPTMVDMDRQSQEFYLIQRIQDEVHRFAISFHRQLRGKGAIQSELDEIPGVGEKRRRLLLKHFKSIEGIKNAEIADFTKLGVPTNVAQGILDYLNQDHEEPHEEEL</sequence>
<dbReference type="InterPro" id="IPR001162">
    <property type="entry name" value="UvrC_RNase_H_dom"/>
</dbReference>
<comment type="subunit">
    <text evidence="7">Interacts with UvrB in an incision complex.</text>
</comment>
<dbReference type="Pfam" id="PF14520">
    <property type="entry name" value="HHH_5"/>
    <property type="match status" value="1"/>
</dbReference>
<dbReference type="InterPro" id="IPR001943">
    <property type="entry name" value="UVR_dom"/>
</dbReference>
<evidence type="ECO:0000256" key="5">
    <source>
        <dbReference type="ARBA" id="ARBA00023204"/>
    </source>
</evidence>
<comment type="caution">
    <text evidence="11">The sequence shown here is derived from an EMBL/GenBank/DDBJ whole genome shotgun (WGS) entry which is preliminary data.</text>
</comment>
<dbReference type="Pfam" id="PF01541">
    <property type="entry name" value="GIY-YIG"/>
    <property type="match status" value="1"/>
</dbReference>
<dbReference type="InterPro" id="IPR050066">
    <property type="entry name" value="UvrABC_protein_C"/>
</dbReference>
<dbReference type="InterPro" id="IPR047296">
    <property type="entry name" value="GIY-YIG_UvrC_Cho"/>
</dbReference>
<dbReference type="OrthoDB" id="9804933at2"/>